<dbReference type="InterPro" id="IPR045584">
    <property type="entry name" value="Pilin-like"/>
</dbReference>
<gene>
    <name evidence="7" type="ORF">GCM10007876_38530</name>
</gene>
<accession>A0AA37W9E0</accession>
<dbReference type="SUPFAM" id="SSF54523">
    <property type="entry name" value="Pili subunits"/>
    <property type="match status" value="1"/>
</dbReference>
<dbReference type="GO" id="GO:0015627">
    <property type="term" value="C:type II protein secretion system complex"/>
    <property type="evidence" value="ECO:0007669"/>
    <property type="project" value="InterPro"/>
</dbReference>
<dbReference type="PRINTS" id="PR00813">
    <property type="entry name" value="BCTERIALGSPG"/>
</dbReference>
<evidence type="ECO:0000256" key="1">
    <source>
        <dbReference type="ARBA" id="ARBA00004167"/>
    </source>
</evidence>
<keyword evidence="5 6" id="KW-0472">Membrane</keyword>
<keyword evidence="3 6" id="KW-0812">Transmembrane</keyword>
<dbReference type="AlphaFoldDB" id="A0AA37W9E0"/>
<dbReference type="EMBL" id="BSNM01000026">
    <property type="protein sequence ID" value="GLQ33373.1"/>
    <property type="molecule type" value="Genomic_DNA"/>
</dbReference>
<reference evidence="7" key="1">
    <citation type="journal article" date="2014" name="Int. J. Syst. Evol. Microbiol.">
        <title>Complete genome sequence of Corynebacterium casei LMG S-19264T (=DSM 44701T), isolated from a smear-ripened cheese.</title>
        <authorList>
            <consortium name="US DOE Joint Genome Institute (JGI-PGF)"/>
            <person name="Walter F."/>
            <person name="Albersmeier A."/>
            <person name="Kalinowski J."/>
            <person name="Ruckert C."/>
        </authorList>
    </citation>
    <scope>NUCLEOTIDE SEQUENCE</scope>
    <source>
        <strain evidence="7">NBRC 110071</strain>
    </source>
</reference>
<reference evidence="7" key="2">
    <citation type="submission" date="2023-01" db="EMBL/GenBank/DDBJ databases">
        <title>Draft genome sequence of Litoribrevibacter albus strain NBRC 110071.</title>
        <authorList>
            <person name="Sun Q."/>
            <person name="Mori K."/>
        </authorList>
    </citation>
    <scope>NUCLEOTIDE SEQUENCE</scope>
    <source>
        <strain evidence="7">NBRC 110071</strain>
    </source>
</reference>
<proteinExistence type="predicted"/>
<evidence type="ECO:0000256" key="4">
    <source>
        <dbReference type="ARBA" id="ARBA00022989"/>
    </source>
</evidence>
<name>A0AA37W9E0_9GAMM</name>
<evidence type="ECO:0000313" key="8">
    <source>
        <dbReference type="Proteomes" id="UP001161389"/>
    </source>
</evidence>
<evidence type="ECO:0008006" key="9">
    <source>
        <dbReference type="Google" id="ProtNLM"/>
    </source>
</evidence>
<keyword evidence="2" id="KW-0488">Methylation</keyword>
<dbReference type="NCBIfam" id="TIGR02532">
    <property type="entry name" value="IV_pilin_GFxxxE"/>
    <property type="match status" value="1"/>
</dbReference>
<dbReference type="Gene3D" id="3.30.700.10">
    <property type="entry name" value="Glycoprotein, Type 4 Pilin"/>
    <property type="match status" value="1"/>
</dbReference>
<dbReference type="PANTHER" id="PTHR30093:SF44">
    <property type="entry name" value="TYPE II SECRETION SYSTEM CORE PROTEIN G"/>
    <property type="match status" value="1"/>
</dbReference>
<evidence type="ECO:0000256" key="6">
    <source>
        <dbReference type="SAM" id="Phobius"/>
    </source>
</evidence>
<feature type="transmembrane region" description="Helical" evidence="6">
    <location>
        <begin position="7"/>
        <end position="28"/>
    </location>
</feature>
<comment type="subcellular location">
    <subcellularLocation>
        <location evidence="1">Membrane</location>
        <topology evidence="1">Single-pass membrane protein</topology>
    </subcellularLocation>
</comment>
<keyword evidence="4 6" id="KW-1133">Transmembrane helix</keyword>
<dbReference type="GO" id="GO:0015628">
    <property type="term" value="P:protein secretion by the type II secretion system"/>
    <property type="evidence" value="ECO:0007669"/>
    <property type="project" value="InterPro"/>
</dbReference>
<evidence type="ECO:0000256" key="3">
    <source>
        <dbReference type="ARBA" id="ARBA00022692"/>
    </source>
</evidence>
<dbReference type="Proteomes" id="UP001161389">
    <property type="component" value="Unassembled WGS sequence"/>
</dbReference>
<sequence length="127" mass="13552">MNKISKGFTIVELMITVAIIGIISAVAVPSYRQYIIDAETSVARQHLDQLELFLNAYHLNNNTFVSGTQVGKSGTFETQLGFKPGDGGDDFTYVVAACSGGSIADCYTAKVYKTADTSISASATKKI</sequence>
<evidence type="ECO:0000256" key="2">
    <source>
        <dbReference type="ARBA" id="ARBA00022481"/>
    </source>
</evidence>
<dbReference type="InterPro" id="IPR000983">
    <property type="entry name" value="Bac_GSPG_pilin"/>
</dbReference>
<protein>
    <recommendedName>
        <fullName evidence="9">Prepilin-type N-terminal cleavage/methylation domain-containing protein</fullName>
    </recommendedName>
</protein>
<comment type="caution">
    <text evidence="7">The sequence shown here is derived from an EMBL/GenBank/DDBJ whole genome shotgun (WGS) entry which is preliminary data.</text>
</comment>
<dbReference type="PANTHER" id="PTHR30093">
    <property type="entry name" value="GENERAL SECRETION PATHWAY PROTEIN G"/>
    <property type="match status" value="1"/>
</dbReference>
<evidence type="ECO:0000256" key="5">
    <source>
        <dbReference type="ARBA" id="ARBA00023136"/>
    </source>
</evidence>
<dbReference type="Pfam" id="PF07963">
    <property type="entry name" value="N_methyl"/>
    <property type="match status" value="1"/>
</dbReference>
<dbReference type="RefSeq" id="WP_284383782.1">
    <property type="nucleotide sequence ID" value="NZ_BSNM01000026.1"/>
</dbReference>
<organism evidence="7 8">
    <name type="scientific">Litoribrevibacter albus</name>
    <dbReference type="NCBI Taxonomy" id="1473156"/>
    <lineage>
        <taxon>Bacteria</taxon>
        <taxon>Pseudomonadati</taxon>
        <taxon>Pseudomonadota</taxon>
        <taxon>Gammaproteobacteria</taxon>
        <taxon>Oceanospirillales</taxon>
        <taxon>Oceanospirillaceae</taxon>
        <taxon>Litoribrevibacter</taxon>
    </lineage>
</organism>
<keyword evidence="8" id="KW-1185">Reference proteome</keyword>
<dbReference type="InterPro" id="IPR012902">
    <property type="entry name" value="N_methyl_site"/>
</dbReference>
<dbReference type="GO" id="GO:0016020">
    <property type="term" value="C:membrane"/>
    <property type="evidence" value="ECO:0007669"/>
    <property type="project" value="UniProtKB-SubCell"/>
</dbReference>
<evidence type="ECO:0000313" key="7">
    <source>
        <dbReference type="EMBL" id="GLQ33373.1"/>
    </source>
</evidence>